<dbReference type="Proteomes" id="UP000244152">
    <property type="component" value="Unassembled WGS sequence"/>
</dbReference>
<protein>
    <submittedName>
        <fullName evidence="13">Cobalt-zinc-cadmium efflux system membrane fusion protein</fullName>
    </submittedName>
</protein>
<dbReference type="EMBL" id="QAOK01000024">
    <property type="protein sequence ID" value="PTQ79680.1"/>
    <property type="molecule type" value="Genomic_DNA"/>
</dbReference>
<dbReference type="FunFam" id="2.40.30.170:FF:000010">
    <property type="entry name" value="Efflux RND transporter periplasmic adaptor subunit"/>
    <property type="match status" value="1"/>
</dbReference>
<gene>
    <name evidence="13" type="ORF">C8R21_12444</name>
</gene>
<name>A0A2T5I784_9PROT</name>
<dbReference type="SUPFAM" id="SSF111369">
    <property type="entry name" value="HlyD-like secretion proteins"/>
    <property type="match status" value="1"/>
</dbReference>
<dbReference type="FunFam" id="2.40.420.20:FF:000006">
    <property type="entry name" value="RND family efflux transporter MFP subunit"/>
    <property type="match status" value="1"/>
</dbReference>
<dbReference type="Pfam" id="PF25954">
    <property type="entry name" value="Beta-barrel_RND_2"/>
    <property type="match status" value="1"/>
</dbReference>
<dbReference type="Pfam" id="PF25967">
    <property type="entry name" value="RND-MFP_C"/>
    <property type="match status" value="1"/>
</dbReference>
<evidence type="ECO:0000256" key="8">
    <source>
        <dbReference type="SAM" id="SignalP"/>
    </source>
</evidence>
<evidence type="ECO:0000256" key="4">
    <source>
        <dbReference type="ARBA" id="ARBA00023285"/>
    </source>
</evidence>
<dbReference type="Pfam" id="PF25893">
    <property type="entry name" value="HH_CzcB"/>
    <property type="match status" value="1"/>
</dbReference>
<dbReference type="GO" id="GO:0016020">
    <property type="term" value="C:membrane"/>
    <property type="evidence" value="ECO:0007669"/>
    <property type="project" value="InterPro"/>
</dbReference>
<reference evidence="13 14" key="1">
    <citation type="submission" date="2018-04" db="EMBL/GenBank/DDBJ databases">
        <title>Active sludge and wastewater microbial communities from Klosterneuburg, Austria.</title>
        <authorList>
            <person name="Wagner M."/>
        </authorList>
    </citation>
    <scope>NUCLEOTIDE SEQUENCE [LARGE SCALE GENOMIC DNA]</scope>
    <source>
        <strain evidence="13 14">Nl12</strain>
    </source>
</reference>
<dbReference type="Gene3D" id="2.40.30.170">
    <property type="match status" value="1"/>
</dbReference>
<evidence type="ECO:0000256" key="3">
    <source>
        <dbReference type="ARBA" id="ARBA00022833"/>
    </source>
</evidence>
<proteinExistence type="inferred from homology"/>
<evidence type="ECO:0000256" key="2">
    <source>
        <dbReference type="ARBA" id="ARBA00022448"/>
    </source>
</evidence>
<feature type="domain" description="CusB-like beta-barrel" evidence="10">
    <location>
        <begin position="226"/>
        <end position="302"/>
    </location>
</feature>
<evidence type="ECO:0000259" key="11">
    <source>
        <dbReference type="Pfam" id="PF25967"/>
    </source>
</evidence>
<evidence type="ECO:0000256" key="7">
    <source>
        <dbReference type="SAM" id="Coils"/>
    </source>
</evidence>
<dbReference type="Gene3D" id="1.10.287.470">
    <property type="entry name" value="Helix hairpin bin"/>
    <property type="match status" value="1"/>
</dbReference>
<feature type="chain" id="PRO_5015642961" evidence="8">
    <location>
        <begin position="21"/>
        <end position="384"/>
    </location>
</feature>
<feature type="domain" description="Multidrug resistance protein MdtA-like C-terminal permuted SH3" evidence="11">
    <location>
        <begin position="308"/>
        <end position="366"/>
    </location>
</feature>
<dbReference type="GO" id="GO:0046914">
    <property type="term" value="F:transition metal ion binding"/>
    <property type="evidence" value="ECO:0007669"/>
    <property type="project" value="TreeGrafter"/>
</dbReference>
<dbReference type="GO" id="GO:0060003">
    <property type="term" value="P:copper ion export"/>
    <property type="evidence" value="ECO:0007669"/>
    <property type="project" value="TreeGrafter"/>
</dbReference>
<evidence type="ECO:0000259" key="12">
    <source>
        <dbReference type="Pfam" id="PF25973"/>
    </source>
</evidence>
<comment type="caution">
    <text evidence="13">The sequence shown here is derived from an EMBL/GenBank/DDBJ whole genome shotgun (WGS) entry which is preliminary data.</text>
</comment>
<sequence>MKLHLVIQLSTGFLCLSLLACQQQNNSEPQHTVVLPPADEVILRPESPKRQYIEEAVLELVQRPLMDSVTGKITYDEIRTARVSSPIAGRVIGDIAPLGASVRKGDTLAVLDSPDLGEAQSAYAAAMADLNLAERNFQRLQELYDNGIAPRKEHEQAEDNLTRTRSEAERARLKLANLGARPGRMDNRFSLHAPIPGTVTERTINPGMEVRPDLAAPLFVISDLRQLWVQMDVFEKDIGLIHIGTKTVLKVPAYSGRNFNATVSYISQVVDESSRTVKVRCILPNEDGRLLPSMFATIDVQSDPGDLAIVVPLTALFTESESDWVYVNIGDYHYRKRPVKVGLRLKDRAVILEGLKPGEGLVVHGALLLRIEQDAEHQTGESHP</sequence>
<feature type="coiled-coil region" evidence="7">
    <location>
        <begin position="116"/>
        <end position="181"/>
    </location>
</feature>
<evidence type="ECO:0000256" key="6">
    <source>
        <dbReference type="ARBA" id="ARBA00058766"/>
    </source>
</evidence>
<evidence type="ECO:0000313" key="13">
    <source>
        <dbReference type="EMBL" id="PTQ79680.1"/>
    </source>
</evidence>
<dbReference type="InterPro" id="IPR006143">
    <property type="entry name" value="RND_pump_MFP"/>
</dbReference>
<dbReference type="PROSITE" id="PS51257">
    <property type="entry name" value="PROKAR_LIPOPROTEIN"/>
    <property type="match status" value="1"/>
</dbReference>
<keyword evidence="3" id="KW-0862">Zinc</keyword>
<keyword evidence="8" id="KW-0732">Signal</keyword>
<evidence type="ECO:0000256" key="5">
    <source>
        <dbReference type="ARBA" id="ARBA00043263"/>
    </source>
</evidence>
<dbReference type="RefSeq" id="WP_107762904.1">
    <property type="nucleotide sequence ID" value="NZ_QAOK01000024.1"/>
</dbReference>
<feature type="signal peptide" evidence="8">
    <location>
        <begin position="1"/>
        <end position="20"/>
    </location>
</feature>
<keyword evidence="4" id="KW-0170">Cobalt</keyword>
<dbReference type="GO" id="GO:0030288">
    <property type="term" value="C:outer membrane-bounded periplasmic space"/>
    <property type="evidence" value="ECO:0007669"/>
    <property type="project" value="TreeGrafter"/>
</dbReference>
<dbReference type="InterPro" id="IPR051909">
    <property type="entry name" value="MFP_Cation_Efflux"/>
</dbReference>
<evidence type="ECO:0000313" key="14">
    <source>
        <dbReference type="Proteomes" id="UP000244152"/>
    </source>
</evidence>
<dbReference type="GO" id="GO:0022857">
    <property type="term" value="F:transmembrane transporter activity"/>
    <property type="evidence" value="ECO:0007669"/>
    <property type="project" value="InterPro"/>
</dbReference>
<organism evidence="13 14">
    <name type="scientific">Nitrosospira multiformis</name>
    <dbReference type="NCBI Taxonomy" id="1231"/>
    <lineage>
        <taxon>Bacteria</taxon>
        <taxon>Pseudomonadati</taxon>
        <taxon>Pseudomonadota</taxon>
        <taxon>Betaproteobacteria</taxon>
        <taxon>Nitrosomonadales</taxon>
        <taxon>Nitrosomonadaceae</taxon>
        <taxon>Nitrosospira</taxon>
    </lineage>
</organism>
<comment type="function">
    <text evidence="6">CzcA and CzcB together would act in zinc efflux nearly as effectively as the complete czc efflux system (CzcABC). The CzcB protein is thought to funnel zinc cations to the CzcA transport protein.</text>
</comment>
<feature type="domain" description="CzcB-like barrel-sandwich hybrid" evidence="12">
    <location>
        <begin position="79"/>
        <end position="223"/>
    </location>
</feature>
<dbReference type="InterPro" id="IPR058648">
    <property type="entry name" value="HH_CzcB-like"/>
</dbReference>
<dbReference type="InterPro" id="IPR058627">
    <property type="entry name" value="MdtA-like_C"/>
</dbReference>
<dbReference type="GO" id="GO:0015679">
    <property type="term" value="P:plasma membrane copper ion transport"/>
    <property type="evidence" value="ECO:0007669"/>
    <property type="project" value="TreeGrafter"/>
</dbReference>
<evidence type="ECO:0000256" key="1">
    <source>
        <dbReference type="ARBA" id="ARBA00009477"/>
    </source>
</evidence>
<keyword evidence="7" id="KW-0175">Coiled coil</keyword>
<dbReference type="InterPro" id="IPR058647">
    <property type="entry name" value="BSH_CzcB-like"/>
</dbReference>
<feature type="domain" description="CzcB-like alpha-helical hairpin" evidence="9">
    <location>
        <begin position="118"/>
        <end position="176"/>
    </location>
</feature>
<dbReference type="Gene3D" id="2.40.420.20">
    <property type="match status" value="1"/>
</dbReference>
<evidence type="ECO:0000259" key="9">
    <source>
        <dbReference type="Pfam" id="PF25893"/>
    </source>
</evidence>
<accession>A0A2T5I784</accession>
<keyword evidence="5" id="KW-0105">Cadmium resistance</keyword>
<dbReference type="PANTHER" id="PTHR30097:SF4">
    <property type="entry name" value="SLR6042 PROTEIN"/>
    <property type="match status" value="1"/>
</dbReference>
<dbReference type="PANTHER" id="PTHR30097">
    <property type="entry name" value="CATION EFFLUX SYSTEM PROTEIN CUSB"/>
    <property type="match status" value="1"/>
</dbReference>
<evidence type="ECO:0000259" key="10">
    <source>
        <dbReference type="Pfam" id="PF25954"/>
    </source>
</evidence>
<keyword evidence="2" id="KW-0813">Transport</keyword>
<dbReference type="GO" id="GO:0046686">
    <property type="term" value="P:response to cadmium ion"/>
    <property type="evidence" value="ECO:0007669"/>
    <property type="project" value="UniProtKB-KW"/>
</dbReference>
<dbReference type="Pfam" id="PF25973">
    <property type="entry name" value="BSH_CzcB"/>
    <property type="match status" value="1"/>
</dbReference>
<dbReference type="AlphaFoldDB" id="A0A2T5I784"/>
<comment type="similarity">
    <text evidence="1">Belongs to the membrane fusion protein (MFP) (TC 8.A.1) family.</text>
</comment>
<dbReference type="InterPro" id="IPR058792">
    <property type="entry name" value="Beta-barrel_RND_2"/>
</dbReference>
<dbReference type="NCBIfam" id="TIGR01730">
    <property type="entry name" value="RND_mfp"/>
    <property type="match status" value="1"/>
</dbReference>